<dbReference type="RefSeq" id="WP_239742658.1">
    <property type="nucleotide sequence ID" value="NZ_JACSYB010000001.1"/>
</dbReference>
<dbReference type="Pfam" id="PF03235">
    <property type="entry name" value="GmrSD_N"/>
    <property type="match status" value="1"/>
</dbReference>
<sequence length="413" mass="48338">MKDQINLNEDLEMENDEAKAEKNEELFPLENFKLTTTPNDFNIATIISFLDSGIIKIPEFQRNFVWDIKKSSRLIESLIIGLPIPQMFLFEKARNELFVIDGQQRLMSLYFFYKGRFPKKEFLVQLKDVNNSRNSKNFIPESDLADNAKFEDFVLNLNSKSNPNSNRLHGQKYATLDPSTDFASLNISTIRNMIIKPSEESPNNLYAMFEIFNRLNSGGMNLNNQEIRMSLFFSTFMIKMTEMNKNTIWRRIFGSEKPDLRFKDIEYILRLFAMALAGGESPKVNFDPTKKVINYPNSILGFLNNMGKYAQRFDEDYVNKLQDFWNQFMNNIQNIENYRFSFSSSKTNKISITFFEAVFYAAYDRFFKGENFDITSDYLDMLKQDSEFKAASSDKTTSRNNINKRLEIANEKL</sequence>
<dbReference type="EMBL" id="JACSYB010000001">
    <property type="protein sequence ID" value="MCG8147865.1"/>
    <property type="molecule type" value="Genomic_DNA"/>
</dbReference>
<dbReference type="InterPro" id="IPR004919">
    <property type="entry name" value="GmrSD_N"/>
</dbReference>
<keyword evidence="3" id="KW-1185">Reference proteome</keyword>
<name>A0A9X1URS3_9GAMM</name>
<accession>A0A9X1URS3</accession>
<proteinExistence type="predicted"/>
<evidence type="ECO:0000259" key="1">
    <source>
        <dbReference type="Pfam" id="PF03235"/>
    </source>
</evidence>
<feature type="domain" description="GmrSD restriction endonucleases N-terminal" evidence="1">
    <location>
        <begin position="46"/>
        <end position="233"/>
    </location>
</feature>
<organism evidence="2 3">
    <name type="scientific">Moraxella tetraodonis</name>
    <dbReference type="NCBI Taxonomy" id="2767221"/>
    <lineage>
        <taxon>Bacteria</taxon>
        <taxon>Pseudomonadati</taxon>
        <taxon>Pseudomonadota</taxon>
        <taxon>Gammaproteobacteria</taxon>
        <taxon>Moraxellales</taxon>
        <taxon>Moraxellaceae</taxon>
        <taxon>Moraxella</taxon>
    </lineage>
</organism>
<comment type="caution">
    <text evidence="2">The sequence shown here is derived from an EMBL/GenBank/DDBJ whole genome shotgun (WGS) entry which is preliminary data.</text>
</comment>
<evidence type="ECO:0000313" key="3">
    <source>
        <dbReference type="Proteomes" id="UP001139238"/>
    </source>
</evidence>
<dbReference type="AlphaFoldDB" id="A0A9X1URS3"/>
<dbReference type="PANTHER" id="PTHR39639:SF1">
    <property type="entry name" value="DUF262 DOMAIN-CONTAINING PROTEIN"/>
    <property type="match status" value="1"/>
</dbReference>
<dbReference type="PANTHER" id="PTHR39639">
    <property type="entry name" value="CHROMOSOME 16, WHOLE GENOME SHOTGUN SEQUENCE"/>
    <property type="match status" value="1"/>
</dbReference>
<reference evidence="2" key="1">
    <citation type="submission" date="2021-08" db="EMBL/GenBank/DDBJ databases">
        <title>Complete genome sequence of Moraxella sp strain PS-22.</title>
        <authorList>
            <person name="Das S.K."/>
        </authorList>
    </citation>
    <scope>NUCLEOTIDE SEQUENCE</scope>
    <source>
        <strain evidence="2">PS-22</strain>
    </source>
</reference>
<gene>
    <name evidence="2" type="ORF">H9W84_06940</name>
</gene>
<dbReference type="Proteomes" id="UP001139238">
    <property type="component" value="Unassembled WGS sequence"/>
</dbReference>
<evidence type="ECO:0000313" key="2">
    <source>
        <dbReference type="EMBL" id="MCG8147865.1"/>
    </source>
</evidence>
<protein>
    <submittedName>
        <fullName evidence="2">DUF262 domain-containing protein</fullName>
    </submittedName>
</protein>